<organism evidence="1 2">
    <name type="scientific">Arthrobacter cavernae</name>
    <dbReference type="NCBI Taxonomy" id="2817681"/>
    <lineage>
        <taxon>Bacteria</taxon>
        <taxon>Bacillati</taxon>
        <taxon>Actinomycetota</taxon>
        <taxon>Actinomycetes</taxon>
        <taxon>Micrococcales</taxon>
        <taxon>Micrococcaceae</taxon>
        <taxon>Arthrobacter</taxon>
    </lineage>
</organism>
<dbReference type="Proteomes" id="UP000664164">
    <property type="component" value="Unassembled WGS sequence"/>
</dbReference>
<dbReference type="AlphaFoldDB" id="A0A939KHY3"/>
<protein>
    <submittedName>
        <fullName evidence="1">Uncharacterized protein</fullName>
    </submittedName>
</protein>
<evidence type="ECO:0000313" key="2">
    <source>
        <dbReference type="Proteomes" id="UP000664164"/>
    </source>
</evidence>
<name>A0A939KHY3_9MICC</name>
<proteinExistence type="predicted"/>
<dbReference type="RefSeq" id="WP_207614899.1">
    <property type="nucleotide sequence ID" value="NZ_JAFNLL010000005.1"/>
</dbReference>
<gene>
    <name evidence="1" type="ORF">J1902_03605</name>
</gene>
<sequence>MINPYLMPTKKKGEKLITTGWGFYPPLKQALVELARAESERLEKKISVPTIIRTLTTVSNPTITTRRQWLAIRVKQIEKEKRHEAKK</sequence>
<comment type="caution">
    <text evidence="1">The sequence shown here is derived from an EMBL/GenBank/DDBJ whole genome shotgun (WGS) entry which is preliminary data.</text>
</comment>
<keyword evidence="2" id="KW-1185">Reference proteome</keyword>
<reference evidence="1" key="1">
    <citation type="submission" date="2021-03" db="EMBL/GenBank/DDBJ databases">
        <title>A new species, PO-11, isolated from a karst cave deposit.</title>
        <authorList>
            <person name="Zhaoxiaoyong W."/>
        </authorList>
    </citation>
    <scope>NUCLEOTIDE SEQUENCE</scope>
    <source>
        <strain evidence="1">PO-11</strain>
    </source>
</reference>
<accession>A0A939KHY3</accession>
<dbReference type="EMBL" id="JAFNLL010000005">
    <property type="protein sequence ID" value="MBO1267072.1"/>
    <property type="molecule type" value="Genomic_DNA"/>
</dbReference>
<evidence type="ECO:0000313" key="1">
    <source>
        <dbReference type="EMBL" id="MBO1267072.1"/>
    </source>
</evidence>